<organism evidence="9 10">
    <name type="scientific">Methanobacterium lacus (strain AL-21)</name>
    <dbReference type="NCBI Taxonomy" id="877455"/>
    <lineage>
        <taxon>Archaea</taxon>
        <taxon>Methanobacteriati</taxon>
        <taxon>Methanobacteriota</taxon>
        <taxon>Methanomada group</taxon>
        <taxon>Methanobacteria</taxon>
        <taxon>Methanobacteriales</taxon>
        <taxon>Methanobacteriaceae</taxon>
        <taxon>Methanobacterium</taxon>
    </lineage>
</organism>
<dbReference type="GO" id="GO:0055085">
    <property type="term" value="P:transmembrane transport"/>
    <property type="evidence" value="ECO:0007669"/>
    <property type="project" value="InterPro"/>
</dbReference>
<keyword evidence="2 7" id="KW-0813">Transport</keyword>
<keyword evidence="10" id="KW-1185">Reference proteome</keyword>
<dbReference type="InterPro" id="IPR035906">
    <property type="entry name" value="MetI-like_sf"/>
</dbReference>
<dbReference type="Gene3D" id="1.10.3720.10">
    <property type="entry name" value="MetI-like"/>
    <property type="match status" value="1"/>
</dbReference>
<feature type="transmembrane region" description="Helical" evidence="7">
    <location>
        <begin position="63"/>
        <end position="84"/>
    </location>
</feature>
<evidence type="ECO:0000313" key="9">
    <source>
        <dbReference type="EMBL" id="ADZ09887.1"/>
    </source>
</evidence>
<keyword evidence="4 7" id="KW-0812">Transmembrane</keyword>
<dbReference type="OrthoDB" id="50379at2157"/>
<sequence>MRKTIISLVIPAIIIVIWAVLTTYTGIIPSYLIPSPHDVFEAFKSLLMNGTLIQDTIDTLSRVILGFIVAAIVAVPLGILIGWSETVENYLSFIIGILRPIPPIAWIPFAILWFGLGLGSAIFIIFVGSVFPILISTADGVKRIDKVYIESAYTLGADKLQTIKKVVFPAALPNIITGLKVGMGIALMCTVAAEMIGSNNGLGYLILTATSMLDSASAIVGMLAIGVIGLTFEYIFTRMERKLNW</sequence>
<keyword evidence="6 7" id="KW-0472">Membrane</keyword>
<dbReference type="KEGG" id="mel:Metbo_1661"/>
<keyword evidence="3" id="KW-1003">Cell membrane</keyword>
<dbReference type="STRING" id="877455.Metbo_1661"/>
<comment type="similarity">
    <text evidence="7">Belongs to the binding-protein-dependent transport system permease family.</text>
</comment>
<evidence type="ECO:0000259" key="8">
    <source>
        <dbReference type="PROSITE" id="PS50928"/>
    </source>
</evidence>
<dbReference type="InterPro" id="IPR000515">
    <property type="entry name" value="MetI-like"/>
</dbReference>
<feature type="domain" description="ABC transmembrane type-1" evidence="8">
    <location>
        <begin position="56"/>
        <end position="236"/>
    </location>
</feature>
<evidence type="ECO:0000256" key="2">
    <source>
        <dbReference type="ARBA" id="ARBA00022448"/>
    </source>
</evidence>
<reference evidence="10" key="1">
    <citation type="submission" date="2011-02" db="EMBL/GenBank/DDBJ databases">
        <title>Complete sequence of Methanobacterium sp. AL-21.</title>
        <authorList>
            <consortium name="US DOE Joint Genome Institute"/>
            <person name="Lucas S."/>
            <person name="Copeland A."/>
            <person name="Lapidus A."/>
            <person name="Cheng J.-F."/>
            <person name="Goodwin L."/>
            <person name="Pitluck S."/>
            <person name="Chertkov O."/>
            <person name="Detter J.C."/>
            <person name="Han C."/>
            <person name="Tapia R."/>
            <person name="Land M."/>
            <person name="Hauser L."/>
            <person name="Kyrpides N."/>
            <person name="Ivanova N."/>
            <person name="Mikhailova N."/>
            <person name="Pagani I."/>
            <person name="Cadillo-Quiroz H."/>
            <person name="Imachi H."/>
            <person name="Zinder S."/>
            <person name="Liu W."/>
            <person name="Woyke T."/>
        </authorList>
    </citation>
    <scope>NUCLEOTIDE SEQUENCE [LARGE SCALE GENOMIC DNA]</scope>
    <source>
        <strain evidence="10">AL-21</strain>
    </source>
</reference>
<feature type="transmembrane region" description="Helical" evidence="7">
    <location>
        <begin position="171"/>
        <end position="196"/>
    </location>
</feature>
<evidence type="ECO:0000256" key="3">
    <source>
        <dbReference type="ARBA" id="ARBA00022475"/>
    </source>
</evidence>
<dbReference type="PANTHER" id="PTHR30151:SF0">
    <property type="entry name" value="ABC TRANSPORTER PERMEASE PROTEIN MJ0413-RELATED"/>
    <property type="match status" value="1"/>
</dbReference>
<dbReference type="GeneID" id="10278118"/>
<accession>F0T9D6</accession>
<comment type="subcellular location">
    <subcellularLocation>
        <location evidence="1 7">Cell membrane</location>
        <topology evidence="1 7">Multi-pass membrane protein</topology>
    </subcellularLocation>
</comment>
<dbReference type="FunFam" id="1.10.3720.10:FF:000003">
    <property type="entry name" value="Aliphatic sulfonate ABC transporter permease"/>
    <property type="match status" value="1"/>
</dbReference>
<dbReference type="Pfam" id="PF00528">
    <property type="entry name" value="BPD_transp_1"/>
    <property type="match status" value="1"/>
</dbReference>
<feature type="transmembrane region" description="Helical" evidence="7">
    <location>
        <begin position="216"/>
        <end position="236"/>
    </location>
</feature>
<reference evidence="9 10" key="2">
    <citation type="journal article" date="2014" name="Int. J. Syst. Evol. Microbiol.">
        <title>Methanobacterium paludis sp. nov. and a novel strain of Methanobacterium lacus isolated from northern peatlands.</title>
        <authorList>
            <person name="Cadillo-Quiroz H."/>
            <person name="Brauer S.L."/>
            <person name="Goodson N."/>
            <person name="Yavitt J.B."/>
            <person name="Zinder S.H."/>
        </authorList>
    </citation>
    <scope>NUCLEOTIDE SEQUENCE [LARGE SCALE GENOMIC DNA]</scope>
    <source>
        <strain evidence="9 10">AL-21</strain>
    </source>
</reference>
<gene>
    <name evidence="9" type="ordered locus">Metbo_1661</name>
</gene>
<dbReference type="AlphaFoldDB" id="F0T9D6"/>
<evidence type="ECO:0000256" key="5">
    <source>
        <dbReference type="ARBA" id="ARBA00022989"/>
    </source>
</evidence>
<dbReference type="RefSeq" id="WP_013645238.1">
    <property type="nucleotide sequence ID" value="NC_015216.1"/>
</dbReference>
<evidence type="ECO:0000256" key="6">
    <source>
        <dbReference type="ARBA" id="ARBA00023136"/>
    </source>
</evidence>
<feature type="transmembrane region" description="Helical" evidence="7">
    <location>
        <begin position="104"/>
        <end position="135"/>
    </location>
</feature>
<protein>
    <submittedName>
        <fullName evidence="9">ABC-type transporter, integral membrane subunit</fullName>
    </submittedName>
</protein>
<dbReference type="GO" id="GO:0005886">
    <property type="term" value="C:plasma membrane"/>
    <property type="evidence" value="ECO:0007669"/>
    <property type="project" value="UniProtKB-SubCell"/>
</dbReference>
<dbReference type="eggNOG" id="arCOG00169">
    <property type="taxonomic scope" value="Archaea"/>
</dbReference>
<evidence type="ECO:0000256" key="7">
    <source>
        <dbReference type="RuleBase" id="RU363032"/>
    </source>
</evidence>
<evidence type="ECO:0000313" key="10">
    <source>
        <dbReference type="Proteomes" id="UP000007490"/>
    </source>
</evidence>
<dbReference type="PANTHER" id="PTHR30151">
    <property type="entry name" value="ALKANE SULFONATE ABC TRANSPORTER-RELATED, MEMBRANE SUBUNIT"/>
    <property type="match status" value="1"/>
</dbReference>
<evidence type="ECO:0000256" key="4">
    <source>
        <dbReference type="ARBA" id="ARBA00022692"/>
    </source>
</evidence>
<keyword evidence="5 7" id="KW-1133">Transmembrane helix</keyword>
<proteinExistence type="inferred from homology"/>
<dbReference type="CDD" id="cd06261">
    <property type="entry name" value="TM_PBP2"/>
    <property type="match status" value="1"/>
</dbReference>
<feature type="transmembrane region" description="Helical" evidence="7">
    <location>
        <begin position="6"/>
        <end position="27"/>
    </location>
</feature>
<dbReference type="PROSITE" id="PS50928">
    <property type="entry name" value="ABC_TM1"/>
    <property type="match status" value="1"/>
</dbReference>
<dbReference type="Proteomes" id="UP000007490">
    <property type="component" value="Chromosome"/>
</dbReference>
<dbReference type="HOGENOM" id="CLU_046113_1_4_2"/>
<name>F0T9D6_METLA</name>
<dbReference type="EMBL" id="CP002551">
    <property type="protein sequence ID" value="ADZ09887.1"/>
    <property type="molecule type" value="Genomic_DNA"/>
</dbReference>
<evidence type="ECO:0000256" key="1">
    <source>
        <dbReference type="ARBA" id="ARBA00004651"/>
    </source>
</evidence>
<dbReference type="SUPFAM" id="SSF161098">
    <property type="entry name" value="MetI-like"/>
    <property type="match status" value="1"/>
</dbReference>